<reference evidence="1 2" key="1">
    <citation type="submission" date="2019-07" db="EMBL/GenBank/DDBJ databases">
        <title>Genomics analysis of Aphanomyces spp. identifies a new class of oomycete effector associated with host adaptation.</title>
        <authorList>
            <person name="Gaulin E."/>
        </authorList>
    </citation>
    <scope>NUCLEOTIDE SEQUENCE [LARGE SCALE GENOMIC DNA]</scope>
    <source>
        <strain evidence="1 2">ATCC 201684</strain>
    </source>
</reference>
<dbReference type="Proteomes" id="UP000481153">
    <property type="component" value="Unassembled WGS sequence"/>
</dbReference>
<dbReference type="VEuPathDB" id="FungiDB:AeMF1_018218"/>
<sequence>MLPRIQRAVRQPLLARAHGTVVSYYDSQSGQHVTYTDSVRVHGIVDEATTAPSALEVRGLDSLEVSKESWLSPSIRQVLGEDKPIYIKSNDATPRGALAVDLSCESPRETWNDHLAQCAAATKLGFAVKAVLKNAFATNDVTIQLAGSLLADAGAHLIILDDTDNLTDEDNLLEAYEALTWCDVVGLPMKQRVGLRLSQDLSSPQELLQYALTDIHIRHFDVSVHGKQGLQPAALIDALNDAGISHPLRIE</sequence>
<accession>A0A6G0W4Y3</accession>
<evidence type="ECO:0000313" key="2">
    <source>
        <dbReference type="Proteomes" id="UP000481153"/>
    </source>
</evidence>
<evidence type="ECO:0000313" key="1">
    <source>
        <dbReference type="EMBL" id="KAF0722073.1"/>
    </source>
</evidence>
<organism evidence="1 2">
    <name type="scientific">Aphanomyces euteiches</name>
    <dbReference type="NCBI Taxonomy" id="100861"/>
    <lineage>
        <taxon>Eukaryota</taxon>
        <taxon>Sar</taxon>
        <taxon>Stramenopiles</taxon>
        <taxon>Oomycota</taxon>
        <taxon>Saprolegniomycetes</taxon>
        <taxon>Saprolegniales</taxon>
        <taxon>Verrucalvaceae</taxon>
        <taxon>Aphanomyces</taxon>
    </lineage>
</organism>
<dbReference type="AlphaFoldDB" id="A0A6G0W4Y3"/>
<protein>
    <submittedName>
        <fullName evidence="1">Uncharacterized protein</fullName>
    </submittedName>
</protein>
<dbReference type="EMBL" id="VJMJ01000349">
    <property type="protein sequence ID" value="KAF0722073.1"/>
    <property type="molecule type" value="Genomic_DNA"/>
</dbReference>
<name>A0A6G0W4Y3_9STRA</name>
<proteinExistence type="predicted"/>
<comment type="caution">
    <text evidence="1">The sequence shown here is derived from an EMBL/GenBank/DDBJ whole genome shotgun (WGS) entry which is preliminary data.</text>
</comment>
<gene>
    <name evidence="1" type="ORF">Ae201684_018710</name>
</gene>
<keyword evidence="2" id="KW-1185">Reference proteome</keyword>